<dbReference type="Gene3D" id="1.10.287.950">
    <property type="entry name" value="Methyl-accepting chemotaxis protein"/>
    <property type="match status" value="1"/>
</dbReference>
<keyword evidence="4" id="KW-0472">Membrane</keyword>
<dbReference type="STRING" id="317619.GCA_000332315_04265"/>
<dbReference type="PROSITE" id="PS50885">
    <property type="entry name" value="HAMP"/>
    <property type="match status" value="1"/>
</dbReference>
<dbReference type="SUPFAM" id="SSF58104">
    <property type="entry name" value="Methyl-accepting chemotaxis protein (MCP) signaling domain"/>
    <property type="match status" value="1"/>
</dbReference>
<dbReference type="InterPro" id="IPR024478">
    <property type="entry name" value="HlyB_4HB_MCP"/>
</dbReference>
<keyword evidence="1 3" id="KW-0807">Transducer</keyword>
<feature type="domain" description="HAMP" evidence="6">
    <location>
        <begin position="249"/>
        <end position="302"/>
    </location>
</feature>
<keyword evidence="4" id="KW-1133">Transmembrane helix</keyword>
<dbReference type="eggNOG" id="COG0840">
    <property type="taxonomic scope" value="Bacteria"/>
</dbReference>
<dbReference type="PANTHER" id="PTHR32089:SF120">
    <property type="entry name" value="METHYL-ACCEPTING CHEMOTAXIS PROTEIN TLPQ"/>
    <property type="match status" value="1"/>
</dbReference>
<dbReference type="Pfam" id="PF12729">
    <property type="entry name" value="4HB_MCP_1"/>
    <property type="match status" value="1"/>
</dbReference>
<evidence type="ECO:0000256" key="4">
    <source>
        <dbReference type="SAM" id="Phobius"/>
    </source>
</evidence>
<gene>
    <name evidence="7" type="ORF">PROH_12655</name>
</gene>
<dbReference type="InterPro" id="IPR004089">
    <property type="entry name" value="MCPsignal_dom"/>
</dbReference>
<organism evidence="7 8">
    <name type="scientific">Prochlorothrix hollandica PCC 9006 = CALU 1027</name>
    <dbReference type="NCBI Taxonomy" id="317619"/>
    <lineage>
        <taxon>Bacteria</taxon>
        <taxon>Bacillati</taxon>
        <taxon>Cyanobacteriota</taxon>
        <taxon>Cyanophyceae</taxon>
        <taxon>Prochlorotrichales</taxon>
        <taxon>Prochlorotrichaceae</taxon>
        <taxon>Prochlorothrix</taxon>
    </lineage>
</organism>
<proteinExistence type="inferred from homology"/>
<dbReference type="Pfam" id="PF00672">
    <property type="entry name" value="HAMP"/>
    <property type="match status" value="1"/>
</dbReference>
<reference evidence="7" key="1">
    <citation type="submission" date="2012-04" db="EMBL/GenBank/DDBJ databases">
        <authorList>
            <person name="Borisov I.G."/>
            <person name="Ivanikova N.V."/>
            <person name="Pinevich A.V."/>
        </authorList>
    </citation>
    <scope>NUCLEOTIDE SEQUENCE [LARGE SCALE GENOMIC DNA]</scope>
    <source>
        <strain evidence="7">CALU 1027</strain>
    </source>
</reference>
<feature type="transmembrane region" description="Helical" evidence="4">
    <location>
        <begin position="12"/>
        <end position="31"/>
    </location>
</feature>
<dbReference type="OrthoDB" id="457060at2"/>
<dbReference type="PROSITE" id="PS50111">
    <property type="entry name" value="CHEMOTAXIS_TRANSDUC_2"/>
    <property type="match status" value="1"/>
</dbReference>
<accession>A0A0M2PTK3</accession>
<keyword evidence="8" id="KW-1185">Reference proteome</keyword>
<evidence type="ECO:0000313" key="7">
    <source>
        <dbReference type="EMBL" id="KKI99449.1"/>
    </source>
</evidence>
<dbReference type="Pfam" id="PF00015">
    <property type="entry name" value="MCPsignal"/>
    <property type="match status" value="1"/>
</dbReference>
<keyword evidence="4" id="KW-0812">Transmembrane</keyword>
<dbReference type="RefSeq" id="WP_017714379.1">
    <property type="nucleotide sequence ID" value="NZ_KB235942.1"/>
</dbReference>
<dbReference type="AlphaFoldDB" id="A0A0M2PTK3"/>
<evidence type="ECO:0000256" key="1">
    <source>
        <dbReference type="ARBA" id="ARBA00023224"/>
    </source>
</evidence>
<evidence type="ECO:0000313" key="8">
    <source>
        <dbReference type="Proteomes" id="UP000034681"/>
    </source>
</evidence>
<name>A0A0M2PTK3_PROHO</name>
<feature type="domain" description="Methyl-accepting transducer" evidence="5">
    <location>
        <begin position="307"/>
        <end position="543"/>
    </location>
</feature>
<dbReference type="SMART" id="SM00283">
    <property type="entry name" value="MA"/>
    <property type="match status" value="1"/>
</dbReference>
<evidence type="ECO:0000256" key="3">
    <source>
        <dbReference type="PROSITE-ProRule" id="PRU00284"/>
    </source>
</evidence>
<evidence type="ECO:0000259" key="6">
    <source>
        <dbReference type="PROSITE" id="PS50885"/>
    </source>
</evidence>
<dbReference type="PANTHER" id="PTHR32089">
    <property type="entry name" value="METHYL-ACCEPTING CHEMOTAXIS PROTEIN MCPB"/>
    <property type="match status" value="1"/>
</dbReference>
<evidence type="ECO:0000256" key="2">
    <source>
        <dbReference type="ARBA" id="ARBA00029447"/>
    </source>
</evidence>
<dbReference type="CDD" id="cd06225">
    <property type="entry name" value="HAMP"/>
    <property type="match status" value="1"/>
</dbReference>
<dbReference type="GO" id="GO:0007165">
    <property type="term" value="P:signal transduction"/>
    <property type="evidence" value="ECO:0007669"/>
    <property type="project" value="UniProtKB-KW"/>
</dbReference>
<protein>
    <submittedName>
        <fullName evidence="7">Chemotaxis protein</fullName>
    </submittedName>
</protein>
<dbReference type="GO" id="GO:0016020">
    <property type="term" value="C:membrane"/>
    <property type="evidence" value="ECO:0007669"/>
    <property type="project" value="InterPro"/>
</dbReference>
<dbReference type="InterPro" id="IPR003660">
    <property type="entry name" value="HAMP_dom"/>
</dbReference>
<dbReference type="Proteomes" id="UP000034681">
    <property type="component" value="Unassembled WGS sequence"/>
</dbReference>
<feature type="transmembrane region" description="Helical" evidence="4">
    <location>
        <begin position="223"/>
        <end position="244"/>
    </location>
</feature>
<sequence>MLQNQSMESRLKLAFGFMGVLILIMAIFGWSSSERLGKHINTLSYNTLPSIDGLWKINEGQTQIQSSERILLSPGLTVEERSAAIAAIDNAWKQIDEGFEEYQSAPQVPGEEALVDDFKPKWDNWEKKHIEFLQINQTFENLRVLSPFSQELELLRSGQAYSPQLATIKAAQEAFIALESQSEDSHDDFQAATDALLQLIQLNQNAANTATLNASEDVAQSRFWGLVGICIGPVTAFIFGIFFSNTIAKPLGHRIAGVVVAAQKISAGDLRSSVDQSEQQDELGQLQNAFHKMQGDLNTLIYQIQQSVKAINRSTGQINSTGQQLQSTVAQQASSIQEVAVTSHQIAVTSQNLVETMDEVKVFSQKTAEAANDSQSGLQKMEGAMRQLVEATQAISLKLAMMNDKAGNINRVITTITKVADQTNLLSLNAAIEAEKAGEYGAGFAVVAREIRRLADQTAVATLEIEQMVKEMQTAVSGGVMEMDKFNQSVSHNVDHITDISSQVELVIYQIQELTPRFVEVSQSVQEQSLSAQQISQAMDDLNQTSEHTLNSVQSTKRALDTLGAAAQGLRSEVSRFQVKQQEGMNLETDSEDQL</sequence>
<comment type="caution">
    <text evidence="7">The sequence shown here is derived from an EMBL/GenBank/DDBJ whole genome shotgun (WGS) entry which is preliminary data.</text>
</comment>
<evidence type="ECO:0000259" key="5">
    <source>
        <dbReference type="PROSITE" id="PS50111"/>
    </source>
</evidence>
<dbReference type="EMBL" id="AJTX02000005">
    <property type="protein sequence ID" value="KKI99449.1"/>
    <property type="molecule type" value="Genomic_DNA"/>
</dbReference>
<dbReference type="SMART" id="SM00304">
    <property type="entry name" value="HAMP"/>
    <property type="match status" value="1"/>
</dbReference>
<comment type="similarity">
    <text evidence="2">Belongs to the methyl-accepting chemotaxis (MCP) protein family.</text>
</comment>